<evidence type="ECO:0000313" key="1">
    <source>
        <dbReference type="EMBL" id="CAL8145815.1"/>
    </source>
</evidence>
<keyword evidence="2" id="KW-1185">Reference proteome</keyword>
<organism evidence="1 2">
    <name type="scientific">Orchesella dallaii</name>
    <dbReference type="NCBI Taxonomy" id="48710"/>
    <lineage>
        <taxon>Eukaryota</taxon>
        <taxon>Metazoa</taxon>
        <taxon>Ecdysozoa</taxon>
        <taxon>Arthropoda</taxon>
        <taxon>Hexapoda</taxon>
        <taxon>Collembola</taxon>
        <taxon>Entomobryomorpha</taxon>
        <taxon>Entomobryoidea</taxon>
        <taxon>Orchesellidae</taxon>
        <taxon>Orchesellinae</taxon>
        <taxon>Orchesella</taxon>
    </lineage>
</organism>
<dbReference type="EMBL" id="CAXLJM020000164">
    <property type="protein sequence ID" value="CAL8145815.1"/>
    <property type="molecule type" value="Genomic_DNA"/>
</dbReference>
<accession>A0ABP1S856</accession>
<sequence length="285" mass="33534">MLTRFGDQISSIYLSIDRESAPLFISRFWPTLYRLPNLKILRLSATIRDRELHYFGDPQTFPCLSQLESLDLIYFKRNTTIEGFPLALPFVQHYGSQLKVFACQGAHLGYPANSSETLNTLLPNLKCFKLAPLRRRAVMKLAMVQWKLEQLHLYHLKDIASTLQPIYLIDIMRVLNNFGETLENLELMVTLSRFDEVTEERVDTQEMNILPKLRTMTSKQKNMKELWFCEFLERSCVNLKELHFQMSRGEVIQAEYVTLSKQLFEILRKLEKITFWGNPKVVLYR</sequence>
<name>A0ABP1S856_9HEXA</name>
<gene>
    <name evidence="1" type="ORF">ODALV1_LOCUS30609</name>
</gene>
<evidence type="ECO:0000313" key="2">
    <source>
        <dbReference type="Proteomes" id="UP001642540"/>
    </source>
</evidence>
<dbReference type="SUPFAM" id="SSF52047">
    <property type="entry name" value="RNI-like"/>
    <property type="match status" value="1"/>
</dbReference>
<dbReference type="InterPro" id="IPR032675">
    <property type="entry name" value="LRR_dom_sf"/>
</dbReference>
<reference evidence="1 2" key="1">
    <citation type="submission" date="2024-08" db="EMBL/GenBank/DDBJ databases">
        <authorList>
            <person name="Cucini C."/>
            <person name="Frati F."/>
        </authorList>
    </citation>
    <scope>NUCLEOTIDE SEQUENCE [LARGE SCALE GENOMIC DNA]</scope>
</reference>
<dbReference type="Gene3D" id="3.80.10.10">
    <property type="entry name" value="Ribonuclease Inhibitor"/>
    <property type="match status" value="1"/>
</dbReference>
<protein>
    <submittedName>
        <fullName evidence="1">Uncharacterized protein</fullName>
    </submittedName>
</protein>
<comment type="caution">
    <text evidence="1">The sequence shown here is derived from an EMBL/GenBank/DDBJ whole genome shotgun (WGS) entry which is preliminary data.</text>
</comment>
<proteinExistence type="predicted"/>
<dbReference type="Proteomes" id="UP001642540">
    <property type="component" value="Unassembled WGS sequence"/>
</dbReference>